<evidence type="ECO:0000313" key="1">
    <source>
        <dbReference type="EMBL" id="KAI9445774.1"/>
    </source>
</evidence>
<name>A0ACC0TTZ5_9AGAM</name>
<sequence>MTGVRLWPALLIGESACVMIAFKPFNIITDGSQGWGNQKVFRKPFLVGPPLDLSAMMSNGSLPQKFLTSVEITAWIGRQLEIGRGE</sequence>
<protein>
    <submittedName>
        <fullName evidence="1">Uncharacterized protein</fullName>
    </submittedName>
</protein>
<dbReference type="EMBL" id="JAGFNK010000644">
    <property type="protein sequence ID" value="KAI9445774.1"/>
    <property type="molecule type" value="Genomic_DNA"/>
</dbReference>
<reference evidence="1" key="1">
    <citation type="submission" date="2021-03" db="EMBL/GenBank/DDBJ databases">
        <title>Evolutionary priming and transition to the ectomycorrhizal habit in an iconic lineage of mushroom-forming fungi: is preadaptation a requirement?</title>
        <authorList>
            <consortium name="DOE Joint Genome Institute"/>
            <person name="Looney B.P."/>
            <person name="Miyauchi S."/>
            <person name="Morin E."/>
            <person name="Drula E."/>
            <person name="Courty P.E."/>
            <person name="Chicoki N."/>
            <person name="Fauchery L."/>
            <person name="Kohler A."/>
            <person name="Kuo A."/>
            <person name="LaButti K."/>
            <person name="Pangilinan J."/>
            <person name="Lipzen A."/>
            <person name="Riley R."/>
            <person name="Andreopoulos W."/>
            <person name="He G."/>
            <person name="Johnson J."/>
            <person name="Barry K.W."/>
            <person name="Grigoriev I.V."/>
            <person name="Nagy L."/>
            <person name="Hibbett D."/>
            <person name="Henrissat B."/>
            <person name="Matheny P.B."/>
            <person name="Labbe J."/>
            <person name="Martin A.F."/>
        </authorList>
    </citation>
    <scope>NUCLEOTIDE SEQUENCE</scope>
    <source>
        <strain evidence="1">BPL698</strain>
    </source>
</reference>
<evidence type="ECO:0000313" key="2">
    <source>
        <dbReference type="Proteomes" id="UP001207468"/>
    </source>
</evidence>
<gene>
    <name evidence="1" type="ORF">F5148DRAFT_1253913</name>
</gene>
<dbReference type="Proteomes" id="UP001207468">
    <property type="component" value="Unassembled WGS sequence"/>
</dbReference>
<keyword evidence="2" id="KW-1185">Reference proteome</keyword>
<accession>A0ACC0TTZ5</accession>
<organism evidence="1 2">
    <name type="scientific">Russula earlei</name>
    <dbReference type="NCBI Taxonomy" id="71964"/>
    <lineage>
        <taxon>Eukaryota</taxon>
        <taxon>Fungi</taxon>
        <taxon>Dikarya</taxon>
        <taxon>Basidiomycota</taxon>
        <taxon>Agaricomycotina</taxon>
        <taxon>Agaricomycetes</taxon>
        <taxon>Russulales</taxon>
        <taxon>Russulaceae</taxon>
        <taxon>Russula</taxon>
    </lineage>
</organism>
<comment type="caution">
    <text evidence="1">The sequence shown here is derived from an EMBL/GenBank/DDBJ whole genome shotgun (WGS) entry which is preliminary data.</text>
</comment>
<proteinExistence type="predicted"/>